<name>A0ACB9C740_ARCLA</name>
<sequence length="79" mass="9061">MFLQSLQKLQTTPSPTHDPSAEKVVTFKVRALLIVRNKNQEDFKEEIVKKFDAFADQIGRNVVLELYSTDIDPSRPTVQ</sequence>
<keyword evidence="2" id="KW-1185">Reference proteome</keyword>
<reference evidence="1 2" key="2">
    <citation type="journal article" date="2022" name="Mol. Ecol. Resour.">
        <title>The genomes of chicory, endive, great burdock and yacon provide insights into Asteraceae paleo-polyploidization history and plant inulin production.</title>
        <authorList>
            <person name="Fan W."/>
            <person name="Wang S."/>
            <person name="Wang H."/>
            <person name="Wang A."/>
            <person name="Jiang F."/>
            <person name="Liu H."/>
            <person name="Zhao H."/>
            <person name="Xu D."/>
            <person name="Zhang Y."/>
        </authorList>
    </citation>
    <scope>NUCLEOTIDE SEQUENCE [LARGE SCALE GENOMIC DNA]</scope>
    <source>
        <strain evidence="2">cv. Niubang</strain>
    </source>
</reference>
<accession>A0ACB9C740</accession>
<evidence type="ECO:0000313" key="1">
    <source>
        <dbReference type="EMBL" id="KAI3730050.1"/>
    </source>
</evidence>
<organism evidence="1 2">
    <name type="scientific">Arctium lappa</name>
    <name type="common">Greater burdock</name>
    <name type="synonym">Lappa major</name>
    <dbReference type="NCBI Taxonomy" id="4217"/>
    <lineage>
        <taxon>Eukaryota</taxon>
        <taxon>Viridiplantae</taxon>
        <taxon>Streptophyta</taxon>
        <taxon>Embryophyta</taxon>
        <taxon>Tracheophyta</taxon>
        <taxon>Spermatophyta</taxon>
        <taxon>Magnoliopsida</taxon>
        <taxon>eudicotyledons</taxon>
        <taxon>Gunneridae</taxon>
        <taxon>Pentapetalae</taxon>
        <taxon>asterids</taxon>
        <taxon>campanulids</taxon>
        <taxon>Asterales</taxon>
        <taxon>Asteraceae</taxon>
        <taxon>Carduoideae</taxon>
        <taxon>Cardueae</taxon>
        <taxon>Arctiinae</taxon>
        <taxon>Arctium</taxon>
    </lineage>
</organism>
<evidence type="ECO:0000313" key="2">
    <source>
        <dbReference type="Proteomes" id="UP001055879"/>
    </source>
</evidence>
<dbReference type="Proteomes" id="UP001055879">
    <property type="component" value="Linkage Group LG05"/>
</dbReference>
<protein>
    <submittedName>
        <fullName evidence="1">Uncharacterized protein</fullName>
    </submittedName>
</protein>
<proteinExistence type="predicted"/>
<reference evidence="2" key="1">
    <citation type="journal article" date="2022" name="Mol. Ecol. Resour.">
        <title>The genomes of chicory, endive, great burdock and yacon provide insights into Asteraceae palaeo-polyploidization history and plant inulin production.</title>
        <authorList>
            <person name="Fan W."/>
            <person name="Wang S."/>
            <person name="Wang H."/>
            <person name="Wang A."/>
            <person name="Jiang F."/>
            <person name="Liu H."/>
            <person name="Zhao H."/>
            <person name="Xu D."/>
            <person name="Zhang Y."/>
        </authorList>
    </citation>
    <scope>NUCLEOTIDE SEQUENCE [LARGE SCALE GENOMIC DNA]</scope>
    <source>
        <strain evidence="2">cv. Niubang</strain>
    </source>
</reference>
<dbReference type="EMBL" id="CM042051">
    <property type="protein sequence ID" value="KAI3730050.1"/>
    <property type="molecule type" value="Genomic_DNA"/>
</dbReference>
<gene>
    <name evidence="1" type="ORF">L6452_18726</name>
</gene>
<comment type="caution">
    <text evidence="1">The sequence shown here is derived from an EMBL/GenBank/DDBJ whole genome shotgun (WGS) entry which is preliminary data.</text>
</comment>